<dbReference type="Proteomes" id="UP000584587">
    <property type="component" value="Unassembled WGS sequence"/>
</dbReference>
<dbReference type="RefSeq" id="WP_168104777.1">
    <property type="nucleotide sequence ID" value="NZ_CP051215.1"/>
</dbReference>
<organism evidence="1 2">
    <name type="scientific">Spiroplasma platyhelix PALS-1</name>
    <dbReference type="NCBI Taxonomy" id="1276218"/>
    <lineage>
        <taxon>Bacteria</taxon>
        <taxon>Bacillati</taxon>
        <taxon>Mycoplasmatota</taxon>
        <taxon>Mollicutes</taxon>
        <taxon>Entomoplasmatales</taxon>
        <taxon>Spiroplasmataceae</taxon>
        <taxon>Spiroplasma</taxon>
    </lineage>
</organism>
<keyword evidence="2" id="KW-1185">Reference proteome</keyword>
<protein>
    <submittedName>
        <fullName evidence="1">DUF4238 domain-containing protein</fullName>
    </submittedName>
</protein>
<dbReference type="InterPro" id="IPR025332">
    <property type="entry name" value="DUF4238"/>
</dbReference>
<evidence type="ECO:0000313" key="2">
    <source>
        <dbReference type="Proteomes" id="UP000584587"/>
    </source>
</evidence>
<dbReference type="Pfam" id="PF14022">
    <property type="entry name" value="DUF4238"/>
    <property type="match status" value="1"/>
</dbReference>
<gene>
    <name evidence="1" type="ORF">HER12_00850</name>
</gene>
<reference evidence="1 2" key="1">
    <citation type="submission" date="2020-04" db="EMBL/GenBank/DDBJ databases">
        <title>Complete genome sequence of Spiroplasma platyhelix ATCC 51748, an insect isolate.</title>
        <authorList>
            <person name="Green E.A."/>
            <person name="Klassen J.L."/>
        </authorList>
    </citation>
    <scope>NUCLEOTIDE SEQUENCE [LARGE SCALE GENOMIC DNA]</scope>
    <source>
        <strain evidence="1 2">PALS-1</strain>
    </source>
</reference>
<dbReference type="AlphaFoldDB" id="A0A846TS28"/>
<evidence type="ECO:0000313" key="1">
    <source>
        <dbReference type="EMBL" id="NKE38305.1"/>
    </source>
</evidence>
<dbReference type="EMBL" id="JAAVVK010000001">
    <property type="protein sequence ID" value="NKE38305.1"/>
    <property type="molecule type" value="Genomic_DNA"/>
</dbReference>
<name>A0A846TS28_9MOLU</name>
<accession>A0A846TS28</accession>
<proteinExistence type="predicted"/>
<comment type="caution">
    <text evidence="1">The sequence shown here is derived from an EMBL/GenBank/DDBJ whole genome shotgun (WGS) entry which is preliminary data.</text>
</comment>
<sequence length="353" mass="41519">MSYTVNQHFLPQFMIKKWITINNTYKVYSKLNNSFSDISLKNKAKDVFSENEFYEHKNYLSNEIENKLSEMEREIANVFNKIIKSSESYKSLHLSRKDLKLIRLFYVLQMVRSKSIIIRTNNLDGDYLFNAINKNKNSEEIKNELISEINFLYNKIFKLIIKNELINWSELEQMPLWTAGYSYFQISNSKFLNFCKIPKDFNTSFVITDLSAVQMVDSSTAVSIVEFMPISPDIAIIFVTTLPAIANFERKKLDNIAKQLYNNGFKKAQENFGYLLLNRNIRNKYQKKGFKSYEDIFIYQFINLDSEETVSTINALMFSQGLDNILCKSEKDIEQLKIQREEKNISIIEEANR</sequence>